<dbReference type="PANTHER" id="PTHR46608">
    <property type="entry name" value="T-CELL IMMUNOGLOBULIN AND MUCIN DOMAIN-CONTAINING PROTEIN 4"/>
    <property type="match status" value="1"/>
</dbReference>
<keyword evidence="14" id="KW-1185">Reference proteome</keyword>
<evidence type="ECO:0000256" key="8">
    <source>
        <dbReference type="ARBA" id="ARBA00023319"/>
    </source>
</evidence>
<keyword evidence="2 10" id="KW-0812">Transmembrane</keyword>
<dbReference type="InterPro" id="IPR013106">
    <property type="entry name" value="Ig_V-set"/>
</dbReference>
<sequence length="231" mass="25383">HLRVLCSTTTFIFLSAGPTASESLVKGEVGQNVTVPCFYSVKNRQDITSMCWGRDSCPASKCYQPIIWTDGWKVTNQYHSRYILKGNLLMGDVSLMIVNAEESDSGMYCCRVEISGWFNDLRMNYKVVIEKARISTASPHTYTSEQTSAHGSASESSFTITRTWPSVSASEAPQTASDHYSGTSDHSDVTTNMQNVSVSLPSQQYSENGLYIGIGLCAVLLTILILALFLT</sequence>
<feature type="domain" description="Ig-like" evidence="12">
    <location>
        <begin position="18"/>
        <end position="135"/>
    </location>
</feature>
<comment type="similarity">
    <text evidence="9">Belongs to the immunoglobulin superfamily. TIM family.</text>
</comment>
<feature type="signal peptide" evidence="11">
    <location>
        <begin position="1"/>
        <end position="21"/>
    </location>
</feature>
<dbReference type="GO" id="GO:0043277">
    <property type="term" value="P:apoptotic cell clearance"/>
    <property type="evidence" value="ECO:0007669"/>
    <property type="project" value="TreeGrafter"/>
</dbReference>
<evidence type="ECO:0000256" key="11">
    <source>
        <dbReference type="SAM" id="SignalP"/>
    </source>
</evidence>
<dbReference type="PANTHER" id="PTHR46608:SF3">
    <property type="entry name" value="T-CELL IMMUNOGLOBULIN AND MUCIN DOMAIN-CONTAINING PROTEIN 4"/>
    <property type="match status" value="1"/>
</dbReference>
<keyword evidence="3 11" id="KW-0732">Signal</keyword>
<dbReference type="GO" id="GO:0060097">
    <property type="term" value="P:cytoskeletal rearrangement involved in phagocytosis, engulfment"/>
    <property type="evidence" value="ECO:0007669"/>
    <property type="project" value="TreeGrafter"/>
</dbReference>
<reference evidence="13 14" key="1">
    <citation type="submission" date="2019-09" db="EMBL/GenBank/DDBJ databases">
        <title>Bird 10,000 Genomes (B10K) Project - Family phase.</title>
        <authorList>
            <person name="Zhang G."/>
        </authorList>
    </citation>
    <scope>NUCLEOTIDE SEQUENCE [LARGE SCALE GENOMIC DNA]</scope>
    <source>
        <strain evidence="13">B10K-CU-031-01</strain>
        <tissue evidence="13">Muscle</tissue>
    </source>
</reference>
<evidence type="ECO:0000256" key="7">
    <source>
        <dbReference type="ARBA" id="ARBA00023180"/>
    </source>
</evidence>
<evidence type="ECO:0000259" key="12">
    <source>
        <dbReference type="PROSITE" id="PS50835"/>
    </source>
</evidence>
<dbReference type="PROSITE" id="PS50835">
    <property type="entry name" value="IG_LIKE"/>
    <property type="match status" value="1"/>
</dbReference>
<dbReference type="EMBL" id="VWPR01000009">
    <property type="protein sequence ID" value="NXE17735.1"/>
    <property type="molecule type" value="Genomic_DNA"/>
</dbReference>
<keyword evidence="4 10" id="KW-1133">Transmembrane helix</keyword>
<feature type="non-terminal residue" evidence="13">
    <location>
        <position position="231"/>
    </location>
</feature>
<dbReference type="InterPro" id="IPR013783">
    <property type="entry name" value="Ig-like_fold"/>
</dbReference>
<evidence type="ECO:0000256" key="5">
    <source>
        <dbReference type="ARBA" id="ARBA00023136"/>
    </source>
</evidence>
<dbReference type="FunFam" id="2.60.40.10:FF:000774">
    <property type="entry name" value="Hepatitis A virus cellular receptor 1"/>
    <property type="match status" value="1"/>
</dbReference>
<dbReference type="Proteomes" id="UP000560386">
    <property type="component" value="Unassembled WGS sequence"/>
</dbReference>
<gene>
    <name evidence="13" type="primary">Havcr1</name>
    <name evidence="13" type="ORF">ARDKOR_R11596</name>
</gene>
<evidence type="ECO:0000256" key="10">
    <source>
        <dbReference type="SAM" id="Phobius"/>
    </source>
</evidence>
<feature type="chain" id="PRO_5029885587" evidence="11">
    <location>
        <begin position="22"/>
        <end position="231"/>
    </location>
</feature>
<dbReference type="GO" id="GO:0001786">
    <property type="term" value="F:phosphatidylserine binding"/>
    <property type="evidence" value="ECO:0007669"/>
    <property type="project" value="TreeGrafter"/>
</dbReference>
<dbReference type="AlphaFoldDB" id="A0A7K8KQP9"/>
<keyword evidence="6" id="KW-1015">Disulfide bond</keyword>
<evidence type="ECO:0000256" key="6">
    <source>
        <dbReference type="ARBA" id="ARBA00023157"/>
    </source>
</evidence>
<dbReference type="Gene3D" id="2.60.40.10">
    <property type="entry name" value="Immunoglobulins"/>
    <property type="match status" value="1"/>
</dbReference>
<feature type="transmembrane region" description="Helical" evidence="10">
    <location>
        <begin position="209"/>
        <end position="230"/>
    </location>
</feature>
<dbReference type="InterPro" id="IPR007110">
    <property type="entry name" value="Ig-like_dom"/>
</dbReference>
<organism evidence="13 14">
    <name type="scientific">Ardeotis kori</name>
    <dbReference type="NCBI Taxonomy" id="89386"/>
    <lineage>
        <taxon>Eukaryota</taxon>
        <taxon>Metazoa</taxon>
        <taxon>Chordata</taxon>
        <taxon>Craniata</taxon>
        <taxon>Vertebrata</taxon>
        <taxon>Euteleostomi</taxon>
        <taxon>Archelosauria</taxon>
        <taxon>Archosauria</taxon>
        <taxon>Dinosauria</taxon>
        <taxon>Saurischia</taxon>
        <taxon>Theropoda</taxon>
        <taxon>Coelurosauria</taxon>
        <taxon>Aves</taxon>
        <taxon>Neognathae</taxon>
        <taxon>Neoaves</taxon>
        <taxon>Otidimorphae</taxon>
        <taxon>Otidiformes</taxon>
        <taxon>Otididae</taxon>
        <taxon>Ardeotis</taxon>
    </lineage>
</organism>
<dbReference type="InterPro" id="IPR036179">
    <property type="entry name" value="Ig-like_dom_sf"/>
</dbReference>
<evidence type="ECO:0000313" key="14">
    <source>
        <dbReference type="Proteomes" id="UP000560386"/>
    </source>
</evidence>
<dbReference type="SMART" id="SM00409">
    <property type="entry name" value="IG"/>
    <property type="match status" value="1"/>
</dbReference>
<proteinExistence type="inferred from homology"/>
<name>A0A7K8KQP9_9AVES</name>
<evidence type="ECO:0000256" key="3">
    <source>
        <dbReference type="ARBA" id="ARBA00022729"/>
    </source>
</evidence>
<evidence type="ECO:0000256" key="1">
    <source>
        <dbReference type="ARBA" id="ARBA00004479"/>
    </source>
</evidence>
<dbReference type="SUPFAM" id="SSF48726">
    <property type="entry name" value="Immunoglobulin"/>
    <property type="match status" value="1"/>
</dbReference>
<keyword evidence="7" id="KW-0325">Glycoprotein</keyword>
<keyword evidence="8" id="KW-0393">Immunoglobulin domain</keyword>
<dbReference type="GO" id="GO:0016020">
    <property type="term" value="C:membrane"/>
    <property type="evidence" value="ECO:0007669"/>
    <property type="project" value="UniProtKB-SubCell"/>
</dbReference>
<dbReference type="Pfam" id="PF07686">
    <property type="entry name" value="V-set"/>
    <property type="match status" value="1"/>
</dbReference>
<evidence type="ECO:0000256" key="2">
    <source>
        <dbReference type="ARBA" id="ARBA00022692"/>
    </source>
</evidence>
<comment type="subcellular location">
    <subcellularLocation>
        <location evidence="1">Membrane</location>
        <topology evidence="1">Single-pass type I membrane protein</topology>
    </subcellularLocation>
</comment>
<keyword evidence="5 10" id="KW-0472">Membrane</keyword>
<evidence type="ECO:0000256" key="4">
    <source>
        <dbReference type="ARBA" id="ARBA00022989"/>
    </source>
</evidence>
<evidence type="ECO:0000256" key="9">
    <source>
        <dbReference type="ARBA" id="ARBA00038203"/>
    </source>
</evidence>
<evidence type="ECO:0000313" key="13">
    <source>
        <dbReference type="EMBL" id="NXE17735.1"/>
    </source>
</evidence>
<protein>
    <submittedName>
        <fullName evidence="13">HAVR1 protein</fullName>
    </submittedName>
</protein>
<dbReference type="InterPro" id="IPR003599">
    <property type="entry name" value="Ig_sub"/>
</dbReference>
<comment type="caution">
    <text evidence="13">The sequence shown here is derived from an EMBL/GenBank/DDBJ whole genome shotgun (WGS) entry which is preliminary data.</text>
</comment>
<feature type="non-terminal residue" evidence="13">
    <location>
        <position position="1"/>
    </location>
</feature>
<accession>A0A7K8KQP9</accession>